<dbReference type="Pfam" id="PF00561">
    <property type="entry name" value="Abhydrolase_1"/>
    <property type="match status" value="1"/>
</dbReference>
<proteinExistence type="predicted"/>
<dbReference type="InterPro" id="IPR000073">
    <property type="entry name" value="AB_hydrolase_1"/>
</dbReference>
<protein>
    <submittedName>
        <fullName evidence="4">Triacylglycerol lipase</fullName>
        <ecNumber evidence="4">3.1.1.3</ecNumber>
    </submittedName>
</protein>
<feature type="signal peptide" evidence="2">
    <location>
        <begin position="1"/>
        <end position="47"/>
    </location>
</feature>
<sequence>MIRMKRNAASRTEATGSKQGGAARRTAGALLVCGMLALAPLAQTAQAANTSAQTAYPIVLVHGMLGFDTIAGIDYWYGIPGELRAQGAKVFVAEVAATNSSEVRGEQLLKQVKDVLALTGASKVNLIGHSHGGPTARYVSGVAPQLVASVTTVGSPHRGSKVADVLGNTLPDGSISRAVVVSVVNAFSSLISILSGNNTPQNGLGALDSLNTAGSAKFNAKFPDGVPTSACGNGTELVNGVRYFSWSGTQPLTNVFDASDYALSLTSVVHGEPNDGLASACSSHLGTYLGSYRQNHLDEVNQMLGLRDLFSVSPVTLYVNQAARLKQLGL</sequence>
<evidence type="ECO:0000313" key="4">
    <source>
        <dbReference type="EMBL" id="MBB4223400.1"/>
    </source>
</evidence>
<dbReference type="Gene3D" id="3.40.50.1820">
    <property type="entry name" value="alpha/beta hydrolase"/>
    <property type="match status" value="1"/>
</dbReference>
<evidence type="ECO:0000259" key="3">
    <source>
        <dbReference type="Pfam" id="PF00561"/>
    </source>
</evidence>
<dbReference type="InterPro" id="IPR029058">
    <property type="entry name" value="AB_hydrolase_fold"/>
</dbReference>
<feature type="region of interest" description="Disordered" evidence="1">
    <location>
        <begin position="1"/>
        <end position="21"/>
    </location>
</feature>
<dbReference type="GO" id="GO:0004806">
    <property type="term" value="F:triacylglycerol lipase activity"/>
    <property type="evidence" value="ECO:0007669"/>
    <property type="project" value="UniProtKB-EC"/>
</dbReference>
<comment type="caution">
    <text evidence="4">The sequence shown here is derived from an EMBL/GenBank/DDBJ whole genome shotgun (WGS) entry which is preliminary data.</text>
</comment>
<reference evidence="4 5" key="1">
    <citation type="submission" date="2020-08" db="EMBL/GenBank/DDBJ databases">
        <title>Genomic Encyclopedia of Type Strains, Phase IV (KMG-V): Genome sequencing to study the core and pangenomes of soil and plant-associated prokaryotes.</title>
        <authorList>
            <person name="Whitman W."/>
        </authorList>
    </citation>
    <scope>NUCLEOTIDE SEQUENCE [LARGE SCALE GENOMIC DNA]</scope>
    <source>
        <strain evidence="4 5">34/80</strain>
    </source>
</reference>
<keyword evidence="2" id="KW-0732">Signal</keyword>
<evidence type="ECO:0000256" key="2">
    <source>
        <dbReference type="SAM" id="SignalP"/>
    </source>
</evidence>
<dbReference type="SUPFAM" id="SSF53474">
    <property type="entry name" value="alpha/beta-Hydrolases"/>
    <property type="match status" value="1"/>
</dbReference>
<dbReference type="Proteomes" id="UP000524450">
    <property type="component" value="Unassembled WGS sequence"/>
</dbReference>
<keyword evidence="4" id="KW-0378">Hydrolase</keyword>
<gene>
    <name evidence="4" type="ORF">GGD71_004182</name>
</gene>
<accession>A0A840FVE5</accession>
<dbReference type="EMBL" id="JACIFZ010000004">
    <property type="protein sequence ID" value="MBB4223400.1"/>
    <property type="molecule type" value="Genomic_DNA"/>
</dbReference>
<evidence type="ECO:0000313" key="5">
    <source>
        <dbReference type="Proteomes" id="UP000524450"/>
    </source>
</evidence>
<feature type="domain" description="AB hydrolase-1" evidence="3">
    <location>
        <begin position="56"/>
        <end position="255"/>
    </location>
</feature>
<evidence type="ECO:0000256" key="1">
    <source>
        <dbReference type="SAM" id="MobiDB-lite"/>
    </source>
</evidence>
<organism evidence="4 5">
    <name type="scientific">Variovorax guangxiensis</name>
    <dbReference type="NCBI Taxonomy" id="1775474"/>
    <lineage>
        <taxon>Bacteria</taxon>
        <taxon>Pseudomonadati</taxon>
        <taxon>Pseudomonadota</taxon>
        <taxon>Betaproteobacteria</taxon>
        <taxon>Burkholderiales</taxon>
        <taxon>Comamonadaceae</taxon>
        <taxon>Variovorax</taxon>
    </lineage>
</organism>
<dbReference type="EC" id="3.1.1.3" evidence="4"/>
<name>A0A840FVE5_9BURK</name>
<feature type="chain" id="PRO_5032457395" evidence="2">
    <location>
        <begin position="48"/>
        <end position="330"/>
    </location>
</feature>
<dbReference type="AlphaFoldDB" id="A0A840FVE5"/>